<dbReference type="InterPro" id="IPR000668">
    <property type="entry name" value="Peptidase_C1A_C"/>
</dbReference>
<dbReference type="AlphaFoldDB" id="A0A2R5GTR4"/>
<accession>A0A2R5GTR4</accession>
<gene>
    <name evidence="6" type="ORF">FCC1311_104912</name>
</gene>
<evidence type="ECO:0000313" key="6">
    <source>
        <dbReference type="EMBL" id="GBG34267.1"/>
    </source>
</evidence>
<dbReference type="SMART" id="SM00645">
    <property type="entry name" value="Pept_C1"/>
    <property type="match status" value="1"/>
</dbReference>
<dbReference type="GO" id="GO:0006508">
    <property type="term" value="P:proteolysis"/>
    <property type="evidence" value="ECO:0007669"/>
    <property type="project" value="InterPro"/>
</dbReference>
<dbReference type="Pfam" id="PF00112">
    <property type="entry name" value="Peptidase_C1"/>
    <property type="match status" value="1"/>
</dbReference>
<comment type="similarity">
    <text evidence="1">Belongs to the peptidase C1 family.</text>
</comment>
<keyword evidence="2" id="KW-0865">Zymogen</keyword>
<feature type="region of interest" description="Disordered" evidence="3">
    <location>
        <begin position="83"/>
        <end position="109"/>
    </location>
</feature>
<comment type="caution">
    <text evidence="6">The sequence shown here is derived from an EMBL/GenBank/DDBJ whole genome shotgun (WGS) entry which is preliminary data.</text>
</comment>
<evidence type="ECO:0000259" key="5">
    <source>
        <dbReference type="SMART" id="SM00645"/>
    </source>
</evidence>
<protein>
    <submittedName>
        <fullName evidence="6">Cysteine proteinase 1</fullName>
    </submittedName>
</protein>
<evidence type="ECO:0000256" key="4">
    <source>
        <dbReference type="SAM" id="SignalP"/>
    </source>
</evidence>
<evidence type="ECO:0000256" key="3">
    <source>
        <dbReference type="SAM" id="MobiDB-lite"/>
    </source>
</evidence>
<dbReference type="SUPFAM" id="SSF54001">
    <property type="entry name" value="Cysteine proteinases"/>
    <property type="match status" value="1"/>
</dbReference>
<dbReference type="InterPro" id="IPR013128">
    <property type="entry name" value="Peptidase_C1A"/>
</dbReference>
<dbReference type="PANTHER" id="PTHR12411">
    <property type="entry name" value="CYSTEINE PROTEASE FAMILY C1-RELATED"/>
    <property type="match status" value="1"/>
</dbReference>
<keyword evidence="7" id="KW-1185">Reference proteome</keyword>
<evidence type="ECO:0000313" key="7">
    <source>
        <dbReference type="Proteomes" id="UP000241890"/>
    </source>
</evidence>
<dbReference type="PROSITE" id="PS00139">
    <property type="entry name" value="THIOL_PROTEASE_CYS"/>
    <property type="match status" value="1"/>
</dbReference>
<evidence type="ECO:0000256" key="2">
    <source>
        <dbReference type="ARBA" id="ARBA00023145"/>
    </source>
</evidence>
<dbReference type="InterPro" id="IPR000169">
    <property type="entry name" value="Pept_cys_AS"/>
</dbReference>
<feature type="chain" id="PRO_5018521675" evidence="4">
    <location>
        <begin position="18"/>
        <end position="413"/>
    </location>
</feature>
<dbReference type="Proteomes" id="UP000241890">
    <property type="component" value="Unassembled WGS sequence"/>
</dbReference>
<evidence type="ECO:0000256" key="1">
    <source>
        <dbReference type="ARBA" id="ARBA00008455"/>
    </source>
</evidence>
<sequence>MATALLVLAVLTGDTRAEVVSLRAQTLLERTAIGCSEDLALAERFVAFRRRVGREHEVVTCKHVQTFSDNLRHVEALRAEMRAMAKESSDEEDDGLDTAEYSVDHSPFGDMTPQEFQEKVLMTEIDTSHLGSVSQASLQEATEASDMVFDWNEKGAVSAVRSQGSIGTCYAFAAAGAVEGQLAIHQGVQGAVVSVEHVIECDEGQEETSERTIADCGEFGGWPHLVFSFWKNQGGFVAEDIFPYCAGELDAKTLMPKCFPCMARGYSKNGCGDHGDLYCNASSTQGQGTHRPICKDRGWVRANRLGVPSSWTRLSTDVGEQTAQIAKTGPATALMDATMLQFYRRGVANPWLCSKSVKNHAVLITGHGPGWFRVKNSWGPKFGEDGFFRIREAKCGINDLVYSVALAGDQNVQ</sequence>
<dbReference type="CDD" id="cd02248">
    <property type="entry name" value="Peptidase_C1A"/>
    <property type="match status" value="1"/>
</dbReference>
<dbReference type="Gene3D" id="3.90.70.10">
    <property type="entry name" value="Cysteine proteinases"/>
    <property type="match status" value="1"/>
</dbReference>
<keyword evidence="4" id="KW-0732">Signal</keyword>
<feature type="domain" description="Peptidase C1A papain C-terminal" evidence="5">
    <location>
        <begin position="145"/>
        <end position="405"/>
    </location>
</feature>
<dbReference type="InParanoid" id="A0A2R5GTR4"/>
<dbReference type="InterPro" id="IPR038765">
    <property type="entry name" value="Papain-like_cys_pep_sf"/>
</dbReference>
<dbReference type="GO" id="GO:0008234">
    <property type="term" value="F:cysteine-type peptidase activity"/>
    <property type="evidence" value="ECO:0007669"/>
    <property type="project" value="InterPro"/>
</dbReference>
<dbReference type="OrthoDB" id="65740at2759"/>
<organism evidence="6 7">
    <name type="scientific">Hondaea fermentalgiana</name>
    <dbReference type="NCBI Taxonomy" id="2315210"/>
    <lineage>
        <taxon>Eukaryota</taxon>
        <taxon>Sar</taxon>
        <taxon>Stramenopiles</taxon>
        <taxon>Bigyra</taxon>
        <taxon>Labyrinthulomycetes</taxon>
        <taxon>Thraustochytrida</taxon>
        <taxon>Thraustochytriidae</taxon>
        <taxon>Hondaea</taxon>
    </lineage>
</organism>
<name>A0A2R5GTR4_9STRA</name>
<proteinExistence type="inferred from homology"/>
<dbReference type="InterPro" id="IPR039417">
    <property type="entry name" value="Peptidase_C1A_papain-like"/>
</dbReference>
<reference evidence="6 7" key="1">
    <citation type="submission" date="2017-12" db="EMBL/GenBank/DDBJ databases">
        <title>Sequencing, de novo assembly and annotation of complete genome of a new Thraustochytrid species, strain FCC1311.</title>
        <authorList>
            <person name="Sedici K."/>
            <person name="Godart F."/>
            <person name="Aiese Cigliano R."/>
            <person name="Sanseverino W."/>
            <person name="Barakat M."/>
            <person name="Ortet P."/>
            <person name="Marechal E."/>
            <person name="Cagnac O."/>
            <person name="Amato A."/>
        </authorList>
    </citation>
    <scope>NUCLEOTIDE SEQUENCE [LARGE SCALE GENOMIC DNA]</scope>
</reference>
<dbReference type="EMBL" id="BEYU01000185">
    <property type="protein sequence ID" value="GBG34267.1"/>
    <property type="molecule type" value="Genomic_DNA"/>
</dbReference>
<feature type="signal peptide" evidence="4">
    <location>
        <begin position="1"/>
        <end position="17"/>
    </location>
</feature>